<dbReference type="Pfam" id="PF25597">
    <property type="entry name" value="SH3_retrovirus"/>
    <property type="match status" value="1"/>
</dbReference>
<gene>
    <name evidence="4" type="ORF">LUZ61_013887</name>
</gene>
<evidence type="ECO:0000256" key="2">
    <source>
        <dbReference type="SAM" id="MobiDB-lite"/>
    </source>
</evidence>
<name>A0AAD5WD22_9POAL</name>
<dbReference type="GO" id="GO:0003676">
    <property type="term" value="F:nucleic acid binding"/>
    <property type="evidence" value="ECO:0007669"/>
    <property type="project" value="InterPro"/>
</dbReference>
<dbReference type="InterPro" id="IPR043502">
    <property type="entry name" value="DNA/RNA_pol_sf"/>
</dbReference>
<evidence type="ECO:0000313" key="5">
    <source>
        <dbReference type="Proteomes" id="UP001210211"/>
    </source>
</evidence>
<dbReference type="InterPro" id="IPR012337">
    <property type="entry name" value="RNaseH-like_sf"/>
</dbReference>
<dbReference type="SUPFAM" id="SSF56672">
    <property type="entry name" value="DNA/RNA polymerases"/>
    <property type="match status" value="1"/>
</dbReference>
<dbReference type="SUPFAM" id="SSF53098">
    <property type="entry name" value="Ribonuclease H-like"/>
    <property type="match status" value="1"/>
</dbReference>
<proteinExistence type="predicted"/>
<dbReference type="Pfam" id="PF22936">
    <property type="entry name" value="Pol_BBD"/>
    <property type="match status" value="1"/>
</dbReference>
<sequence>MASSTLSSLPQSTRSTNPIQFSHQIHTMLNHENYLLWKSQILPVLRGYDLLGFVDGTRSAPSQTIAGANNILVSNPEFLQWQQQDQLILAWLLSSISPSILALVLNCETSAQVWQTLEQINTSQSLAKVLELKLTLQTAKKGSASCAQYLQYMQSIADRLRSVGDPISEHDLVAYTLQGLGSDFETFVTAISMRQGHTSMVELQSLLLAHEARAQASIRAMASPAAHITSFSPGQDMGRDMGLTSPNHISQPNNTVFYTAGPQNGSQRYNYPSGQNNATQTYTQQSHNNYQQRSNSNRGRGGSRGRGRGRQNRNNPETENIKCQICCRWGHTAAECYRRFDIRYTGQPLQQAPQPAQQPTQQFNQQHQALLAEPVVTPNSSWFLDSGATAHVTPDINNLTSSLPYAGTDTVHIGNGAGLSILNIGSTVIYTSIKPIYLNNVLHVPKITKNLLSISQLLRDNDVIVEFSSSYCFIKDQVTHQTLLLGNLINGLYSLQQPTTHQALHIAHNSSEVWHSRLVHCSHNVLDTLAKTNCLVINSKAKFFCEDCNKAKAHKKPFVSSISAATEPLQVVHTDLWGPAPVISNKGHRYYVHFIDEFSRFSWLYTCASKADVVKIFAEFKQKVENLLSKKIKTVQCDGGTEFKPLMHLYPAITFQVSCPYTPEQNGMAERKHRHLVELSLATMYHACIPFKYWDWIFESVNFVINRLPSSHTSPITPFEKLFQQKPDYNFLRTIGCACFPLLRPYTDHKLQPRAELCVFMGYSSLHKGYRCLHIPSDKVYISRHVTFNEQLFPFAATSSSDSSEPVIPVPNNLTIVPLTSPSHVPTSPVCTTNQQSPVIQQHTQPPSHTDTTTSVASHHMLTRSKTNSLRPKKNLRHQIYTATKYPVTPPNEESEPTCYTQASKSDNWRQAMSVELNALAKNATWELVLPPANAHIVGCKWLFKIKRKSDGSIERYKARLVAKGYTQEEGLDYYETFSPVIKPTTVRVVLSIAISQQWQLHQLDVNNAFLHGELQETVYMQQPPGFVDELRPNHVCHLKKALYGLKQAPRAWFQKLRTFLIANHFKPSQADCSLFIYNNQGTIIYILVYVDDIIITGNDSQAIAALMKTLDSNFSIKDLGTLNFFLGIDVRPYKNGILLSQTRYLQNILEKAAMIGAKPCKTPMQSGQQLSKFAGTVLSDPHQYRAIVGMLQYATITRPDLTFSVNKVSQFFAGPSDIHWQAVKRILRYIKGTLNLGLYFQPSNDLSLHAFCDADWAGCPDDRRSTTGFAVFLGPNLISWSSKKQQTVSRSSTEAEYRSMACTTSELMWLQALLSELGHKTNHLPALCCDNLGATFLAANPVFHARTKHIELDYHFVREKLAAKQLTVNFICSADQIGDIFTKSLAKQRFDTLKDKLSLCESQLSLRGAVEVNGLDESSEMDNGQHGEAS</sequence>
<dbReference type="GO" id="GO:0004190">
    <property type="term" value="F:aspartic-type endopeptidase activity"/>
    <property type="evidence" value="ECO:0007669"/>
    <property type="project" value="UniProtKB-KW"/>
</dbReference>
<dbReference type="PROSITE" id="PS50994">
    <property type="entry name" value="INTEGRASE"/>
    <property type="match status" value="1"/>
</dbReference>
<dbReference type="EMBL" id="JAMRDG010000002">
    <property type="protein sequence ID" value="KAJ3684723.1"/>
    <property type="molecule type" value="Genomic_DNA"/>
</dbReference>
<feature type="compositionally biased region" description="Polar residues" evidence="2">
    <location>
        <begin position="244"/>
        <end position="290"/>
    </location>
</feature>
<evidence type="ECO:0000313" key="4">
    <source>
        <dbReference type="EMBL" id="KAJ3684723.1"/>
    </source>
</evidence>
<keyword evidence="5" id="KW-1185">Reference proteome</keyword>
<reference evidence="4 5" key="1">
    <citation type="journal article" date="2022" name="Cell">
        <title>Repeat-based holocentromeres influence genome architecture and karyotype evolution.</title>
        <authorList>
            <person name="Hofstatter P.G."/>
            <person name="Thangavel G."/>
            <person name="Lux T."/>
            <person name="Neumann P."/>
            <person name="Vondrak T."/>
            <person name="Novak P."/>
            <person name="Zhang M."/>
            <person name="Costa L."/>
            <person name="Castellani M."/>
            <person name="Scott A."/>
            <person name="Toegelov H."/>
            <person name="Fuchs J."/>
            <person name="Mata-Sucre Y."/>
            <person name="Dias Y."/>
            <person name="Vanzela A.L.L."/>
            <person name="Huettel B."/>
            <person name="Almeida C.C.S."/>
            <person name="Simkova H."/>
            <person name="Souza G."/>
            <person name="Pedrosa-Harand A."/>
            <person name="Macas J."/>
            <person name="Mayer K.F.X."/>
            <person name="Houben A."/>
            <person name="Marques A."/>
        </authorList>
    </citation>
    <scope>NUCLEOTIDE SEQUENCE [LARGE SCALE GENOMIC DNA]</scope>
    <source>
        <strain evidence="4">RhyTen1mFocal</strain>
    </source>
</reference>
<evidence type="ECO:0000256" key="1">
    <source>
        <dbReference type="ARBA" id="ARBA00022750"/>
    </source>
</evidence>
<accession>A0AAD5WD22</accession>
<dbReference type="Proteomes" id="UP001210211">
    <property type="component" value="Unassembled WGS sequence"/>
</dbReference>
<dbReference type="PANTHER" id="PTHR11439">
    <property type="entry name" value="GAG-POL-RELATED RETROTRANSPOSON"/>
    <property type="match status" value="1"/>
</dbReference>
<dbReference type="Pfam" id="PF14223">
    <property type="entry name" value="Retrotran_gag_2"/>
    <property type="match status" value="1"/>
</dbReference>
<dbReference type="Pfam" id="PF07727">
    <property type="entry name" value="RVT_2"/>
    <property type="match status" value="1"/>
</dbReference>
<feature type="region of interest" description="Disordered" evidence="2">
    <location>
        <begin position="839"/>
        <end position="871"/>
    </location>
</feature>
<dbReference type="InterPro" id="IPR013103">
    <property type="entry name" value="RVT_2"/>
</dbReference>
<keyword evidence="1" id="KW-0378">Hydrolase</keyword>
<protein>
    <recommendedName>
        <fullName evidence="3">Integrase catalytic domain-containing protein</fullName>
    </recommendedName>
</protein>
<dbReference type="Gene3D" id="3.30.420.10">
    <property type="entry name" value="Ribonuclease H-like superfamily/Ribonuclease H"/>
    <property type="match status" value="1"/>
</dbReference>
<dbReference type="InterPro" id="IPR025724">
    <property type="entry name" value="GAG-pre-integrase_dom"/>
</dbReference>
<dbReference type="Pfam" id="PF13976">
    <property type="entry name" value="gag_pre-integrs"/>
    <property type="match status" value="1"/>
</dbReference>
<feature type="compositionally biased region" description="Polar residues" evidence="2">
    <location>
        <begin position="839"/>
        <end position="857"/>
    </location>
</feature>
<dbReference type="InterPro" id="IPR036397">
    <property type="entry name" value="RNaseH_sf"/>
</dbReference>
<dbReference type="InterPro" id="IPR001584">
    <property type="entry name" value="Integrase_cat-core"/>
</dbReference>
<keyword evidence="1" id="KW-0064">Aspartyl protease</keyword>
<feature type="region of interest" description="Disordered" evidence="2">
    <location>
        <begin position="229"/>
        <end position="316"/>
    </location>
</feature>
<evidence type="ECO:0000259" key="3">
    <source>
        <dbReference type="PROSITE" id="PS50994"/>
    </source>
</evidence>
<feature type="domain" description="Integrase catalytic" evidence="3">
    <location>
        <begin position="564"/>
        <end position="726"/>
    </location>
</feature>
<dbReference type="InterPro" id="IPR054722">
    <property type="entry name" value="PolX-like_BBD"/>
</dbReference>
<keyword evidence="1" id="KW-0645">Protease</keyword>
<dbReference type="InterPro" id="IPR057670">
    <property type="entry name" value="SH3_retrovirus"/>
</dbReference>
<organism evidence="4 5">
    <name type="scientific">Rhynchospora tenuis</name>
    <dbReference type="NCBI Taxonomy" id="198213"/>
    <lineage>
        <taxon>Eukaryota</taxon>
        <taxon>Viridiplantae</taxon>
        <taxon>Streptophyta</taxon>
        <taxon>Embryophyta</taxon>
        <taxon>Tracheophyta</taxon>
        <taxon>Spermatophyta</taxon>
        <taxon>Magnoliopsida</taxon>
        <taxon>Liliopsida</taxon>
        <taxon>Poales</taxon>
        <taxon>Cyperaceae</taxon>
        <taxon>Cyperoideae</taxon>
        <taxon>Rhynchosporeae</taxon>
        <taxon>Rhynchospora</taxon>
    </lineage>
</organism>
<feature type="compositionally biased region" description="Basic residues" evidence="2">
    <location>
        <begin position="301"/>
        <end position="311"/>
    </location>
</feature>
<dbReference type="CDD" id="cd09272">
    <property type="entry name" value="RNase_HI_RT_Ty1"/>
    <property type="match status" value="1"/>
</dbReference>
<comment type="caution">
    <text evidence="4">The sequence shown here is derived from an EMBL/GenBank/DDBJ whole genome shotgun (WGS) entry which is preliminary data.</text>
</comment>
<dbReference type="GO" id="GO:0015074">
    <property type="term" value="P:DNA integration"/>
    <property type="evidence" value="ECO:0007669"/>
    <property type="project" value="InterPro"/>
</dbReference>
<dbReference type="PANTHER" id="PTHR11439:SF455">
    <property type="entry name" value="RLK (RECEPTOR-LIKE PROTEIN KINASE) 8, PUTATIVE-RELATED"/>
    <property type="match status" value="1"/>
</dbReference>